<dbReference type="EMBL" id="BAABCR010000015">
    <property type="protein sequence ID" value="GAA4034423.1"/>
    <property type="molecule type" value="Genomic_DNA"/>
</dbReference>
<name>A0ABP7U1F9_9FLAO</name>
<gene>
    <name evidence="1" type="ORF">GCM10022386_19060</name>
</gene>
<evidence type="ECO:0000313" key="1">
    <source>
        <dbReference type="EMBL" id="GAA4034423.1"/>
    </source>
</evidence>
<accession>A0ABP7U1F9</accession>
<proteinExistence type="predicted"/>
<protein>
    <recommendedName>
        <fullName evidence="3">Lipoprotein</fullName>
    </recommendedName>
</protein>
<evidence type="ECO:0000313" key="2">
    <source>
        <dbReference type="Proteomes" id="UP001500968"/>
    </source>
</evidence>
<comment type="caution">
    <text evidence="1">The sequence shown here is derived from an EMBL/GenBank/DDBJ whole genome shotgun (WGS) entry which is preliminary data.</text>
</comment>
<dbReference type="Proteomes" id="UP001500968">
    <property type="component" value="Unassembled WGS sequence"/>
</dbReference>
<organism evidence="1 2">
    <name type="scientific">Flavobacterium cheonhonense</name>
    <dbReference type="NCBI Taxonomy" id="706185"/>
    <lineage>
        <taxon>Bacteria</taxon>
        <taxon>Pseudomonadati</taxon>
        <taxon>Bacteroidota</taxon>
        <taxon>Flavobacteriia</taxon>
        <taxon>Flavobacteriales</taxon>
        <taxon>Flavobacteriaceae</taxon>
        <taxon>Flavobacterium</taxon>
    </lineage>
</organism>
<reference evidence="2" key="1">
    <citation type="journal article" date="2019" name="Int. J. Syst. Evol. Microbiol.">
        <title>The Global Catalogue of Microorganisms (GCM) 10K type strain sequencing project: providing services to taxonomists for standard genome sequencing and annotation.</title>
        <authorList>
            <consortium name="The Broad Institute Genomics Platform"/>
            <consortium name="The Broad Institute Genome Sequencing Center for Infectious Disease"/>
            <person name="Wu L."/>
            <person name="Ma J."/>
        </authorList>
    </citation>
    <scope>NUCLEOTIDE SEQUENCE [LARGE SCALE GENOMIC DNA]</scope>
    <source>
        <strain evidence="2">JCM 17064</strain>
    </source>
</reference>
<sequence>MGALALTMTSCETENVSETNATARQASMTTAVAAAPIDNLTPCAHSELLAGQRYDAGDIKVYFDQDNLYVEYQASINWHLRKTHLYVGDQRLIPLTRLGNPNVEFFPIQQTLSEGTQTVMYTFPKTNLRKCFIISAYAEVYKTDSSGEIVQVESAWSTGERFNEDGWGMYFDVCQSDCSN</sequence>
<evidence type="ECO:0008006" key="3">
    <source>
        <dbReference type="Google" id="ProtNLM"/>
    </source>
</evidence>
<keyword evidence="2" id="KW-1185">Reference proteome</keyword>